<dbReference type="InterPro" id="IPR012337">
    <property type="entry name" value="RNaseH-like_sf"/>
</dbReference>
<dbReference type="OrthoDB" id="422839at2759"/>
<comment type="caution">
    <text evidence="3">The sequence shown here is derived from an EMBL/GenBank/DDBJ whole genome shotgun (WGS) entry which is preliminary data.</text>
</comment>
<protein>
    <submittedName>
        <fullName evidence="3">Unnamed protein product</fullName>
    </submittedName>
</protein>
<dbReference type="SUPFAM" id="SSF54160">
    <property type="entry name" value="Chromo domain-like"/>
    <property type="match status" value="1"/>
</dbReference>
<dbReference type="InterPro" id="IPR036397">
    <property type="entry name" value="RNaseH_sf"/>
</dbReference>
<evidence type="ECO:0000259" key="2">
    <source>
        <dbReference type="PROSITE" id="PS50994"/>
    </source>
</evidence>
<evidence type="ECO:0000259" key="1">
    <source>
        <dbReference type="PROSITE" id="PS50013"/>
    </source>
</evidence>
<keyword evidence="4" id="KW-1185">Reference proteome</keyword>
<dbReference type="InterPro" id="IPR001584">
    <property type="entry name" value="Integrase_cat-core"/>
</dbReference>
<organism evidence="3 4">
    <name type="scientific">Phytophthora fragariaefolia</name>
    <dbReference type="NCBI Taxonomy" id="1490495"/>
    <lineage>
        <taxon>Eukaryota</taxon>
        <taxon>Sar</taxon>
        <taxon>Stramenopiles</taxon>
        <taxon>Oomycota</taxon>
        <taxon>Peronosporomycetes</taxon>
        <taxon>Peronosporales</taxon>
        <taxon>Peronosporaceae</taxon>
        <taxon>Phytophthora</taxon>
    </lineage>
</organism>
<dbReference type="InterPro" id="IPR023780">
    <property type="entry name" value="Chromo_domain"/>
</dbReference>
<feature type="domain" description="Chromo" evidence="1">
    <location>
        <begin position="228"/>
        <end position="278"/>
    </location>
</feature>
<accession>A0A9W7D896</accession>
<dbReference type="Pfam" id="PF00385">
    <property type="entry name" value="Chromo"/>
    <property type="match status" value="1"/>
</dbReference>
<dbReference type="Proteomes" id="UP001165121">
    <property type="component" value="Unassembled WGS sequence"/>
</dbReference>
<dbReference type="AlphaFoldDB" id="A0A9W7D896"/>
<dbReference type="PROSITE" id="PS50013">
    <property type="entry name" value="CHROMO_2"/>
    <property type="match status" value="1"/>
</dbReference>
<dbReference type="GO" id="GO:0003676">
    <property type="term" value="F:nucleic acid binding"/>
    <property type="evidence" value="ECO:0007669"/>
    <property type="project" value="InterPro"/>
</dbReference>
<name>A0A9W7D896_9STRA</name>
<dbReference type="InterPro" id="IPR000953">
    <property type="entry name" value="Chromo/chromo_shadow_dom"/>
</dbReference>
<dbReference type="Gene3D" id="2.40.50.40">
    <property type="match status" value="1"/>
</dbReference>
<sequence>MWRLPECVAPLQVACDSPTSAVAASTIVDWYSRFGAPKLWISDSGSHFKNKVVAELSRRLKFLQEFVLAYSLWKNGSVERVNRDILQVLKRLALEYKVSLHDWPYLLPLVQSGINHSPQMHKLVKDERQRQAKRCRSRPHYEQTVNFSVGDYVLHSRVDEKLHANKLRIMWVGPYRVVGSVEYYFTVEHLVNGSTMDVHPSRLNFYADDSLNVTEELLDHIASQGTLLAVEAIVNHKLNSDIEAYEVKVKWLGLETIEDSWEPCVKMFHNYCFNTQMM</sequence>
<dbReference type="GO" id="GO:0015074">
    <property type="term" value="P:DNA integration"/>
    <property type="evidence" value="ECO:0007669"/>
    <property type="project" value="InterPro"/>
</dbReference>
<dbReference type="Gene3D" id="3.30.420.10">
    <property type="entry name" value="Ribonuclease H-like superfamily/Ribonuclease H"/>
    <property type="match status" value="1"/>
</dbReference>
<reference evidence="3" key="1">
    <citation type="submission" date="2023-04" db="EMBL/GenBank/DDBJ databases">
        <title>Phytophthora fragariaefolia NBRC 109709.</title>
        <authorList>
            <person name="Ichikawa N."/>
            <person name="Sato H."/>
            <person name="Tonouchi N."/>
        </authorList>
    </citation>
    <scope>NUCLEOTIDE SEQUENCE</scope>
    <source>
        <strain evidence="3">NBRC 109709</strain>
    </source>
</reference>
<dbReference type="EMBL" id="BSXT01004214">
    <property type="protein sequence ID" value="GMF57135.1"/>
    <property type="molecule type" value="Genomic_DNA"/>
</dbReference>
<feature type="domain" description="Integrase catalytic" evidence="2">
    <location>
        <begin position="17"/>
        <end position="136"/>
    </location>
</feature>
<dbReference type="CDD" id="cd00024">
    <property type="entry name" value="CD_CSD"/>
    <property type="match status" value="1"/>
</dbReference>
<dbReference type="PROSITE" id="PS50994">
    <property type="entry name" value="INTEGRASE"/>
    <property type="match status" value="1"/>
</dbReference>
<evidence type="ECO:0000313" key="4">
    <source>
        <dbReference type="Proteomes" id="UP001165121"/>
    </source>
</evidence>
<dbReference type="SUPFAM" id="SSF53098">
    <property type="entry name" value="Ribonuclease H-like"/>
    <property type="match status" value="1"/>
</dbReference>
<evidence type="ECO:0000313" key="3">
    <source>
        <dbReference type="EMBL" id="GMF57135.1"/>
    </source>
</evidence>
<proteinExistence type="predicted"/>
<dbReference type="InterPro" id="IPR016197">
    <property type="entry name" value="Chromo-like_dom_sf"/>
</dbReference>
<gene>
    <name evidence="3" type="ORF">Pfra01_002436700</name>
</gene>